<gene>
    <name evidence="1" type="ORF">VNO78_27358</name>
</gene>
<name>A0AAN9XAH1_PSOTE</name>
<dbReference type="Proteomes" id="UP001386955">
    <property type="component" value="Unassembled WGS sequence"/>
</dbReference>
<protein>
    <submittedName>
        <fullName evidence="1">Uncharacterized protein</fullName>
    </submittedName>
</protein>
<reference evidence="1 2" key="1">
    <citation type="submission" date="2024-01" db="EMBL/GenBank/DDBJ databases">
        <title>The genomes of 5 underutilized Papilionoideae crops provide insights into root nodulation and disease resistanc.</title>
        <authorList>
            <person name="Jiang F."/>
        </authorList>
    </citation>
    <scope>NUCLEOTIDE SEQUENCE [LARGE SCALE GENOMIC DNA]</scope>
    <source>
        <strain evidence="1">DUOXIRENSHENG_FW03</strain>
        <tissue evidence="1">Leaves</tissue>
    </source>
</reference>
<proteinExistence type="predicted"/>
<dbReference type="EMBL" id="JAYMYS010000007">
    <property type="protein sequence ID" value="KAK7386955.1"/>
    <property type="molecule type" value="Genomic_DNA"/>
</dbReference>
<keyword evidence="2" id="KW-1185">Reference proteome</keyword>
<accession>A0AAN9XAH1</accession>
<comment type="caution">
    <text evidence="1">The sequence shown here is derived from an EMBL/GenBank/DDBJ whole genome shotgun (WGS) entry which is preliminary data.</text>
</comment>
<evidence type="ECO:0000313" key="1">
    <source>
        <dbReference type="EMBL" id="KAK7386955.1"/>
    </source>
</evidence>
<organism evidence="1 2">
    <name type="scientific">Psophocarpus tetragonolobus</name>
    <name type="common">Winged bean</name>
    <name type="synonym">Dolichos tetragonolobus</name>
    <dbReference type="NCBI Taxonomy" id="3891"/>
    <lineage>
        <taxon>Eukaryota</taxon>
        <taxon>Viridiplantae</taxon>
        <taxon>Streptophyta</taxon>
        <taxon>Embryophyta</taxon>
        <taxon>Tracheophyta</taxon>
        <taxon>Spermatophyta</taxon>
        <taxon>Magnoliopsida</taxon>
        <taxon>eudicotyledons</taxon>
        <taxon>Gunneridae</taxon>
        <taxon>Pentapetalae</taxon>
        <taxon>rosids</taxon>
        <taxon>fabids</taxon>
        <taxon>Fabales</taxon>
        <taxon>Fabaceae</taxon>
        <taxon>Papilionoideae</taxon>
        <taxon>50 kb inversion clade</taxon>
        <taxon>NPAAA clade</taxon>
        <taxon>indigoferoid/millettioid clade</taxon>
        <taxon>Phaseoleae</taxon>
        <taxon>Psophocarpus</taxon>
    </lineage>
</organism>
<sequence length="72" mass="7990">MRGKMPSRTMPLYEIEDVIDLVGACNKPLPKANIKVFSGEEGLFKIEVGDAEEMPFQAKRGVQTEEVSCEVC</sequence>
<evidence type="ECO:0000313" key="2">
    <source>
        <dbReference type="Proteomes" id="UP001386955"/>
    </source>
</evidence>
<dbReference type="AlphaFoldDB" id="A0AAN9XAH1"/>